<organism evidence="1 2">
    <name type="scientific">Corynebacterium bovis</name>
    <dbReference type="NCBI Taxonomy" id="36808"/>
    <lineage>
        <taxon>Bacteria</taxon>
        <taxon>Bacillati</taxon>
        <taxon>Actinomycetota</taxon>
        <taxon>Actinomycetes</taxon>
        <taxon>Mycobacteriales</taxon>
        <taxon>Corynebacteriaceae</taxon>
        <taxon>Corynebacterium</taxon>
    </lineage>
</organism>
<comment type="caution">
    <text evidence="1">The sequence shown here is derived from an EMBL/GenBank/DDBJ whole genome shotgun (WGS) entry which is preliminary data.</text>
</comment>
<dbReference type="AlphaFoldDB" id="A0A426Q6E1"/>
<reference evidence="1 2" key="1">
    <citation type="submission" date="2018-01" db="EMBL/GenBank/DDBJ databases">
        <title>Twenty Corynebacterium bovis Genomes.</title>
        <authorList>
            <person name="Gulvik C.A."/>
        </authorList>
    </citation>
    <scope>NUCLEOTIDE SEQUENCE [LARGE SCALE GENOMIC DNA]</scope>
    <source>
        <strain evidence="1 2">16-2004</strain>
    </source>
</reference>
<evidence type="ECO:0000313" key="1">
    <source>
        <dbReference type="EMBL" id="RRQ05194.1"/>
    </source>
</evidence>
<dbReference type="EMBL" id="PQNQ01000004">
    <property type="protein sequence ID" value="RRQ05194.1"/>
    <property type="molecule type" value="Genomic_DNA"/>
</dbReference>
<proteinExistence type="predicted"/>
<evidence type="ECO:0008006" key="3">
    <source>
        <dbReference type="Google" id="ProtNLM"/>
    </source>
</evidence>
<sequence length="378" mass="39036">MGRGAHRRRRGRRCRRGGGPVRLGWWEDSPTTHRSLREAMTSALTRTVDVDEDTGVPPVLSLPRLADGVVEHGMTALGAAMGQIPLHPTPRGWELDAHASLRFRRARGHVRELLDLTGEMLGEGRLGEGGRVMVHVPGPWTVGAQVEYRGRPVVADRPAFRDTALTLAAGVADVRRTVAGLVGPGCGVVVAIHEPALPGVVAGLPGPTRWDGVDPVDRGVVAAVLRRFLGTVGTVGSGDTGEVTTVLDPGAVDPAVLTTLGEAGAGRLVVPEATVATTAGADAVGALIGDGQGIGWAVDPAGRAVADADDVARALIRQWDRWTFAPGDLTSTVDLVVAGPRGSARGVGDGRAVAGRTPAEAAEAAALVRTAAALLHRN</sequence>
<gene>
    <name evidence="1" type="ORF">CXF42_02315</name>
</gene>
<dbReference type="Proteomes" id="UP000278422">
    <property type="component" value="Unassembled WGS sequence"/>
</dbReference>
<keyword evidence="2" id="KW-1185">Reference proteome</keyword>
<name>A0A426Q6E1_9CORY</name>
<evidence type="ECO:0000313" key="2">
    <source>
        <dbReference type="Proteomes" id="UP000278422"/>
    </source>
</evidence>
<accession>A0A426Q6E1</accession>
<protein>
    <recommendedName>
        <fullName evidence="3">Methionine synthase</fullName>
    </recommendedName>
</protein>